<dbReference type="PANTHER" id="PTHR23526:SF4">
    <property type="entry name" value="INTEGRAL MEMBRANE TRANSPORT PROTEIN"/>
    <property type="match status" value="1"/>
</dbReference>
<feature type="transmembrane region" description="Helical" evidence="4">
    <location>
        <begin position="289"/>
        <end position="310"/>
    </location>
</feature>
<dbReference type="InterPro" id="IPR036259">
    <property type="entry name" value="MFS_trans_sf"/>
</dbReference>
<dbReference type="Gene3D" id="1.20.1250.20">
    <property type="entry name" value="MFS general substrate transporter like domains"/>
    <property type="match status" value="1"/>
</dbReference>
<feature type="transmembrane region" description="Helical" evidence="4">
    <location>
        <begin position="258"/>
        <end position="277"/>
    </location>
</feature>
<feature type="transmembrane region" description="Helical" evidence="4">
    <location>
        <begin position="384"/>
        <end position="405"/>
    </location>
</feature>
<accession>A0A7X1E7A7</accession>
<feature type="transmembrane region" description="Helical" evidence="4">
    <location>
        <begin position="224"/>
        <end position="246"/>
    </location>
</feature>
<proteinExistence type="predicted"/>
<keyword evidence="3 4" id="KW-0472">Membrane</keyword>
<sequence length="415" mass="45411">MVDLSVGSSFMGPDAALIKKTFRWDCLRGGMYGVVETGWGGFALVIAIGFFQAQDWVKGLVAAATPFGLLFNPISLSFFVKSGWRAGSIASVLAVVSGALMLAGSFADSLWGFLVPVCLAFAVSAQTMPLLVQIWTSNYPSDKRGSYLSISLMVSIFAAFVTSVSGGWLLDRDISMYRWVLIALSFGYFMTGVALSQIPTTPLRRGVAENPLRNFGYVVEDKKFGLMLLSWMFLGFGNLMVLPLRVEYLLQPEYGIEASKLVVMMATIGVPAFFRFISSRMWGYLFDHIDFMILRAVLNVLIMISIGLFLTTKDLWVIFSASAVLGTAMAGANISWSLWVTKFATPERTPAYMSIHSFTTGVRGVLAPFLGFYLISYLGATGTAVTGVTLVFISILIVAVMYIGLRKKTRQVEDS</sequence>
<gene>
    <name evidence="5" type="ORF">H5P27_05740</name>
</gene>
<evidence type="ECO:0000256" key="4">
    <source>
        <dbReference type="SAM" id="Phobius"/>
    </source>
</evidence>
<name>A0A7X1E7A7_9BACT</name>
<feature type="transmembrane region" description="Helical" evidence="4">
    <location>
        <begin position="87"/>
        <end position="107"/>
    </location>
</feature>
<dbReference type="AlphaFoldDB" id="A0A7X1E7A7"/>
<feature type="transmembrane region" description="Helical" evidence="4">
    <location>
        <begin position="147"/>
        <end position="170"/>
    </location>
</feature>
<keyword evidence="2 4" id="KW-1133">Transmembrane helix</keyword>
<feature type="transmembrane region" description="Helical" evidence="4">
    <location>
        <begin position="316"/>
        <end position="339"/>
    </location>
</feature>
<dbReference type="EMBL" id="JACHVC010000006">
    <property type="protein sequence ID" value="MBC2605540.1"/>
    <property type="molecule type" value="Genomic_DNA"/>
</dbReference>
<feature type="transmembrane region" description="Helical" evidence="4">
    <location>
        <begin position="113"/>
        <end position="135"/>
    </location>
</feature>
<dbReference type="SUPFAM" id="SSF103473">
    <property type="entry name" value="MFS general substrate transporter"/>
    <property type="match status" value="1"/>
</dbReference>
<feature type="transmembrane region" description="Helical" evidence="4">
    <location>
        <begin position="29"/>
        <end position="53"/>
    </location>
</feature>
<dbReference type="InterPro" id="IPR052528">
    <property type="entry name" value="Sugar_transport-like"/>
</dbReference>
<reference evidence="5 6" key="1">
    <citation type="submission" date="2020-07" db="EMBL/GenBank/DDBJ databases">
        <authorList>
            <person name="Feng X."/>
        </authorList>
    </citation>
    <scope>NUCLEOTIDE SEQUENCE [LARGE SCALE GENOMIC DNA]</scope>
    <source>
        <strain evidence="5 6">JCM23202</strain>
    </source>
</reference>
<keyword evidence="6" id="KW-1185">Reference proteome</keyword>
<evidence type="ECO:0000256" key="2">
    <source>
        <dbReference type="ARBA" id="ARBA00022989"/>
    </source>
</evidence>
<feature type="transmembrane region" description="Helical" evidence="4">
    <location>
        <begin position="176"/>
        <end position="195"/>
    </location>
</feature>
<feature type="transmembrane region" description="Helical" evidence="4">
    <location>
        <begin position="360"/>
        <end position="378"/>
    </location>
</feature>
<dbReference type="RefSeq" id="WP_185659414.1">
    <property type="nucleotide sequence ID" value="NZ_CAWPOO010000006.1"/>
</dbReference>
<dbReference type="Proteomes" id="UP000526501">
    <property type="component" value="Unassembled WGS sequence"/>
</dbReference>
<feature type="transmembrane region" description="Helical" evidence="4">
    <location>
        <begin position="59"/>
        <end position="80"/>
    </location>
</feature>
<dbReference type="InterPro" id="IPR011701">
    <property type="entry name" value="MFS"/>
</dbReference>
<dbReference type="PANTHER" id="PTHR23526">
    <property type="entry name" value="INTEGRAL MEMBRANE TRANSPORT PROTEIN-RELATED"/>
    <property type="match status" value="1"/>
</dbReference>
<comment type="caution">
    <text evidence="5">The sequence shown here is derived from an EMBL/GenBank/DDBJ whole genome shotgun (WGS) entry which is preliminary data.</text>
</comment>
<dbReference type="Pfam" id="PF07690">
    <property type="entry name" value="MFS_1"/>
    <property type="match status" value="1"/>
</dbReference>
<dbReference type="GO" id="GO:0022857">
    <property type="term" value="F:transmembrane transporter activity"/>
    <property type="evidence" value="ECO:0007669"/>
    <property type="project" value="InterPro"/>
</dbReference>
<protein>
    <submittedName>
        <fullName evidence="5">MFS transporter</fullName>
    </submittedName>
</protein>
<evidence type="ECO:0000256" key="1">
    <source>
        <dbReference type="ARBA" id="ARBA00022692"/>
    </source>
</evidence>
<keyword evidence="1 4" id="KW-0812">Transmembrane</keyword>
<evidence type="ECO:0000313" key="6">
    <source>
        <dbReference type="Proteomes" id="UP000526501"/>
    </source>
</evidence>
<evidence type="ECO:0000256" key="3">
    <source>
        <dbReference type="ARBA" id="ARBA00023136"/>
    </source>
</evidence>
<organism evidence="5 6">
    <name type="scientific">Pelagicoccus albus</name>
    <dbReference type="NCBI Taxonomy" id="415222"/>
    <lineage>
        <taxon>Bacteria</taxon>
        <taxon>Pseudomonadati</taxon>
        <taxon>Verrucomicrobiota</taxon>
        <taxon>Opitutia</taxon>
        <taxon>Puniceicoccales</taxon>
        <taxon>Pelagicoccaceae</taxon>
        <taxon>Pelagicoccus</taxon>
    </lineage>
</organism>
<evidence type="ECO:0000313" key="5">
    <source>
        <dbReference type="EMBL" id="MBC2605540.1"/>
    </source>
</evidence>